<feature type="compositionally biased region" description="Polar residues" evidence="4">
    <location>
        <begin position="35"/>
        <end position="52"/>
    </location>
</feature>
<proteinExistence type="predicted"/>
<keyword evidence="2" id="KW-0863">Zinc-finger</keyword>
<dbReference type="GO" id="GO:0008270">
    <property type="term" value="F:zinc ion binding"/>
    <property type="evidence" value="ECO:0007669"/>
    <property type="project" value="UniProtKB-KW"/>
</dbReference>
<feature type="compositionally biased region" description="Basic and acidic residues" evidence="4">
    <location>
        <begin position="805"/>
        <end position="816"/>
    </location>
</feature>
<reference evidence="7" key="1">
    <citation type="journal article" date="2010" name="PLoS Negl. Trop. Dis.">
        <title>The genome sequence of Trypanosoma brucei gambiense, causative agent of chronic human african trypanosomiasis.</title>
        <authorList>
            <person name="Jackson A.P."/>
            <person name="Sanders M."/>
            <person name="Berry A."/>
            <person name="McQuillan J."/>
            <person name="Aslett M.A."/>
            <person name="Quail M.A."/>
            <person name="Chukualim B."/>
            <person name="Capewell P."/>
            <person name="MacLeod A."/>
            <person name="Melville S.E."/>
            <person name="Gibson W."/>
            <person name="Barry J.D."/>
            <person name="Berriman M."/>
            <person name="Hertz-Fowler C."/>
        </authorList>
    </citation>
    <scope>NUCLEOTIDE SEQUENCE [LARGE SCALE GENOMIC DNA]</scope>
    <source>
        <strain evidence="7">MHOM/CI/86/DAL972</strain>
    </source>
</reference>
<feature type="region of interest" description="Disordered" evidence="4">
    <location>
        <begin position="35"/>
        <end position="56"/>
    </location>
</feature>
<dbReference type="AlphaFoldDB" id="C9ZNN0"/>
<dbReference type="InterPro" id="IPR003323">
    <property type="entry name" value="OTU_dom"/>
</dbReference>
<evidence type="ECO:0000259" key="5">
    <source>
        <dbReference type="PROSITE" id="PS50802"/>
    </source>
</evidence>
<feature type="compositionally biased region" description="Polar residues" evidence="4">
    <location>
        <begin position="141"/>
        <end position="167"/>
    </location>
</feature>
<evidence type="ECO:0000256" key="2">
    <source>
        <dbReference type="ARBA" id="ARBA00022771"/>
    </source>
</evidence>
<dbReference type="GO" id="GO:0016579">
    <property type="term" value="P:protein deubiquitination"/>
    <property type="evidence" value="ECO:0007669"/>
    <property type="project" value="TreeGrafter"/>
</dbReference>
<dbReference type="Pfam" id="PF02338">
    <property type="entry name" value="OTU"/>
    <property type="match status" value="1"/>
</dbReference>
<evidence type="ECO:0000256" key="1">
    <source>
        <dbReference type="ARBA" id="ARBA00022723"/>
    </source>
</evidence>
<dbReference type="GeneID" id="23861122"/>
<feature type="region of interest" description="Disordered" evidence="4">
    <location>
        <begin position="746"/>
        <end position="766"/>
    </location>
</feature>
<keyword evidence="3" id="KW-0862">Zinc</keyword>
<organism evidence="6 7">
    <name type="scientific">Trypanosoma brucei gambiense (strain MHOM/CI/86/DAL972)</name>
    <dbReference type="NCBI Taxonomy" id="679716"/>
    <lineage>
        <taxon>Eukaryota</taxon>
        <taxon>Discoba</taxon>
        <taxon>Euglenozoa</taxon>
        <taxon>Kinetoplastea</taxon>
        <taxon>Metakinetoplastina</taxon>
        <taxon>Trypanosomatida</taxon>
        <taxon>Trypanosomatidae</taxon>
        <taxon>Trypanosoma</taxon>
    </lineage>
</organism>
<dbReference type="Proteomes" id="UP000002316">
    <property type="component" value="Chromosome 5"/>
</dbReference>
<feature type="domain" description="OTU" evidence="5">
    <location>
        <begin position="371"/>
        <end position="516"/>
    </location>
</feature>
<feature type="region of interest" description="Disordered" evidence="4">
    <location>
        <begin position="862"/>
        <end position="915"/>
    </location>
</feature>
<name>C9ZNN0_TRYB9</name>
<dbReference type="OrthoDB" id="415023at2759"/>
<evidence type="ECO:0000313" key="7">
    <source>
        <dbReference type="Proteomes" id="UP000002316"/>
    </source>
</evidence>
<dbReference type="EMBL" id="FN554968">
    <property type="protein sequence ID" value="CBH11008.1"/>
    <property type="molecule type" value="Genomic_DNA"/>
</dbReference>
<evidence type="ECO:0000313" key="6">
    <source>
        <dbReference type="EMBL" id="CBH11008.1"/>
    </source>
</evidence>
<dbReference type="CDD" id="cd22751">
    <property type="entry name" value="OTU_plant_OTU9-like"/>
    <property type="match status" value="1"/>
</dbReference>
<protein>
    <recommendedName>
        <fullName evidence="5">OTU domain-containing protein</fullName>
    </recommendedName>
</protein>
<dbReference type="SUPFAM" id="SSF54001">
    <property type="entry name" value="Cysteine proteinases"/>
    <property type="match status" value="1"/>
</dbReference>
<gene>
    <name evidence="6" type="ORF">TbgDal_V1460</name>
</gene>
<dbReference type="Gene3D" id="3.90.70.80">
    <property type="match status" value="1"/>
</dbReference>
<dbReference type="InterPro" id="IPR038765">
    <property type="entry name" value="Papain-like_cys_pep_sf"/>
</dbReference>
<dbReference type="PROSITE" id="PS50802">
    <property type="entry name" value="OTU"/>
    <property type="match status" value="1"/>
</dbReference>
<keyword evidence="1" id="KW-0479">Metal-binding</keyword>
<feature type="compositionally biased region" description="Polar residues" evidence="4">
    <location>
        <begin position="871"/>
        <end position="893"/>
    </location>
</feature>
<dbReference type="PANTHER" id="PTHR12419:SF111">
    <property type="entry name" value="OVARIAN TUMOR DOMAIN-CONTAINING DEUBIQUITINATING ENZYME 9"/>
    <property type="match status" value="1"/>
</dbReference>
<evidence type="ECO:0000256" key="3">
    <source>
        <dbReference type="ARBA" id="ARBA00022833"/>
    </source>
</evidence>
<feature type="region of interest" description="Disordered" evidence="4">
    <location>
        <begin position="633"/>
        <end position="653"/>
    </location>
</feature>
<dbReference type="InterPro" id="IPR001876">
    <property type="entry name" value="Znf_RanBP2"/>
</dbReference>
<dbReference type="PANTHER" id="PTHR12419">
    <property type="entry name" value="OTU DOMAIN CONTAINING PROTEIN"/>
    <property type="match status" value="1"/>
</dbReference>
<dbReference type="RefSeq" id="XP_011773295.1">
    <property type="nucleotide sequence ID" value="XM_011774993.1"/>
</dbReference>
<dbReference type="PROSITE" id="PS01358">
    <property type="entry name" value="ZF_RANBP2_1"/>
    <property type="match status" value="1"/>
</dbReference>
<dbReference type="VEuPathDB" id="TriTrypDB:Tbg972.5.1460"/>
<dbReference type="InterPro" id="IPR050704">
    <property type="entry name" value="Peptidase_C85-like"/>
</dbReference>
<feature type="compositionally biased region" description="Polar residues" evidence="4">
    <location>
        <begin position="840"/>
        <end position="849"/>
    </location>
</feature>
<dbReference type="GO" id="GO:0004843">
    <property type="term" value="F:cysteine-type deubiquitinase activity"/>
    <property type="evidence" value="ECO:0007669"/>
    <property type="project" value="TreeGrafter"/>
</dbReference>
<evidence type="ECO:0000256" key="4">
    <source>
        <dbReference type="SAM" id="MobiDB-lite"/>
    </source>
</evidence>
<accession>C9ZNN0</accession>
<feature type="region of interest" description="Disordered" evidence="4">
    <location>
        <begin position="803"/>
        <end position="850"/>
    </location>
</feature>
<sequence length="915" mass="101546">MSAIKELVERKVKRGPYAHHELIICPGYSNTGNASTNTKGSAAASDTRSNSLPGVGSKGHRCWLCASLVKPIEPQEVLLCFRCLRVAFLDIIMPLVDSPERRKADAKFISKISRVKDTEGTTPLVPKLPTVVSATPPAANEVQSTNHVSQSRSTLPSDPSGRTQLANDNGLGRGVDSHRCSSAWAHRRCIEVGDQGTPAGNGHDELTVKCPVCHATCSATDKRLTRCLDGKTVHLIWVCSMCNTTNTQNSDECHSCKAPFVWPCLQCGFTQESPCCGDELRMCVECEALNTPADILASLKRACLGGEGGYAETDGDLGLDDEGNDGTAGDADLVGSVFGVNDLDTVAEKARQREIVEGRARLQRRMRRLGVEANVQESDGNCLFRSLATQLLGDPGAHMTIRRLVVGYMKVRQESYKILFDGEEEWSNYISNMYCSGSWGDELCLNAACRCFRVNIHVITSAASGWHLVFQCDDLQDSATAPYGDSGQGRLFETAGSICLFLNYIAPVHYDDVPVFRSQVISLNAKLTEQLQYMLAEEGRSRSRRDDARRSGAVRVGQLQSCPSIGGEGQPLQKLEEQGQRCAKQQLESDENSACCVDGKVQQRMDAKLPLQLSGEQRQKTDEKYLTDTCRDRPRLMNEGSPRPATGHPHRACNDHTVRQMNTHKQWRTSEEMSRDVDEGRLWLANSETLSQGTGDRQGGMGEHPKRLMNEEIMRQVNGQQQQQWVNEGHRRPLDEKYLTDTCRDRPRLMNEGSPRPATGHPHRACNDHTVRQMNTHKQWRTSEEMSRDVDEGRLWRMNPLSLHRGGEVQQPDHSRDHRPRAHGLPQRAGRLHDPHTPREQSVSGQQHRQWVLPPPAPGCNNEFTLPIPSRPNTMRQFRESGPSTLSSDSAVASTGLFPRPNGQNWPLGDLRGPH</sequence>
<feature type="region of interest" description="Disordered" evidence="4">
    <location>
        <begin position="138"/>
        <end position="174"/>
    </location>
</feature>
<dbReference type="KEGG" id="tbg:TbgDal_V1460"/>